<evidence type="ECO:0000256" key="1">
    <source>
        <dbReference type="SAM" id="Phobius"/>
    </source>
</evidence>
<keyword evidence="1" id="KW-1133">Transmembrane helix</keyword>
<feature type="transmembrane region" description="Helical" evidence="1">
    <location>
        <begin position="46"/>
        <end position="62"/>
    </location>
</feature>
<evidence type="ECO:0000313" key="2">
    <source>
        <dbReference type="EMBL" id="CRX38769.1"/>
    </source>
</evidence>
<dbReference type="EMBL" id="CWGJ01000019">
    <property type="protein sequence ID" value="CRX38769.1"/>
    <property type="molecule type" value="Genomic_DNA"/>
</dbReference>
<proteinExistence type="predicted"/>
<feature type="transmembrane region" description="Helical" evidence="1">
    <location>
        <begin position="386"/>
        <end position="404"/>
    </location>
</feature>
<feature type="transmembrane region" description="Helical" evidence="1">
    <location>
        <begin position="248"/>
        <end position="269"/>
    </location>
</feature>
<gene>
    <name evidence="2" type="ORF">ELAC_1433</name>
</gene>
<dbReference type="OrthoDB" id="20708at2"/>
<keyword evidence="1" id="KW-0812">Transmembrane</keyword>
<feature type="transmembrane region" description="Helical" evidence="1">
    <location>
        <begin position="165"/>
        <end position="188"/>
    </location>
</feature>
<evidence type="ECO:0000313" key="3">
    <source>
        <dbReference type="Proteomes" id="UP000220251"/>
    </source>
</evidence>
<keyword evidence="3" id="KW-1185">Reference proteome</keyword>
<organism evidence="2 3">
    <name type="scientific">Estrella lausannensis</name>
    <dbReference type="NCBI Taxonomy" id="483423"/>
    <lineage>
        <taxon>Bacteria</taxon>
        <taxon>Pseudomonadati</taxon>
        <taxon>Chlamydiota</taxon>
        <taxon>Chlamydiia</taxon>
        <taxon>Parachlamydiales</taxon>
        <taxon>Candidatus Criblamydiaceae</taxon>
        <taxon>Estrella</taxon>
    </lineage>
</organism>
<feature type="transmembrane region" description="Helical" evidence="1">
    <location>
        <begin position="354"/>
        <end position="374"/>
    </location>
</feature>
<feature type="transmembrane region" description="Helical" evidence="1">
    <location>
        <begin position="113"/>
        <end position="144"/>
    </location>
</feature>
<reference evidence="3" key="1">
    <citation type="submission" date="2015-06" db="EMBL/GenBank/DDBJ databases">
        <authorList>
            <person name="Bertelli C."/>
        </authorList>
    </citation>
    <scope>NUCLEOTIDE SEQUENCE [LARGE SCALE GENOMIC DNA]</scope>
    <source>
        <strain evidence="3">CRIB-30</strain>
    </source>
</reference>
<dbReference type="Proteomes" id="UP000220251">
    <property type="component" value="Unassembled WGS sequence"/>
</dbReference>
<accession>A0A0H5DSK9</accession>
<feature type="transmembrane region" description="Helical" evidence="1">
    <location>
        <begin position="208"/>
        <end position="236"/>
    </location>
</feature>
<protein>
    <submittedName>
        <fullName evidence="2">Conserved putative membrane protein</fullName>
    </submittedName>
</protein>
<dbReference type="RefSeq" id="WP_098038632.1">
    <property type="nucleotide sequence ID" value="NZ_CWGJ01000019.1"/>
</dbReference>
<keyword evidence="1" id="KW-0472">Membrane</keyword>
<name>A0A0H5DSK9_9BACT</name>
<dbReference type="AlphaFoldDB" id="A0A0H5DSK9"/>
<feature type="transmembrane region" description="Helical" evidence="1">
    <location>
        <begin position="74"/>
        <end position="93"/>
    </location>
</feature>
<sequence>MSWSQVLDSPSMKACLWLIVPLFFLPKVNLISMGGTETAGVRVDDILLFGFSLFFLFASLSLRKPLHKIEKALFALIALSLLSFAFNRLLLILDEINVTSSILYALRPLEYFLFFYIGQMAFGRLSLSLVMLLFLGWNAVIMTLQWLGLMPAVSVDGFMYVSGRIPGIASFPSEMGALLNLLFCYFLFSGYIDERKEGILKESLPYALFFSIGALVLWTASRASLVAHVVAFIFYLKYCGKSRKMAQVSLGMLLLAIGGGVLVVILPHIDELYERSFALFSWDNLDLIEEVWHRIETSYNPLGNETVEYDDGYDMSWWMRIHKWCYALKVFVLNPECYLQGIGPGFASAGLDGGLLRIFVELGFIGTFLYAIFFKEMMNLSPYVKWMVVVLLMNMVFFDAHLAYKPMSLIFFSAGYALVEKEERLLSLAPAAVL</sequence>